<name>A0A0A0HNM7_9RHOB</name>
<evidence type="ECO:0000256" key="3">
    <source>
        <dbReference type="ARBA" id="ARBA00023082"/>
    </source>
</evidence>
<dbReference type="eggNOG" id="COG1595">
    <property type="taxonomic scope" value="Bacteria"/>
</dbReference>
<gene>
    <name evidence="8" type="ORF">rosmuc_02470</name>
</gene>
<proteinExistence type="inferred from homology"/>
<protein>
    <submittedName>
        <fullName evidence="8">RNA polymerase sigma factor, sigma-70 family</fullName>
    </submittedName>
</protein>
<dbReference type="EMBL" id="AONH01000013">
    <property type="protein sequence ID" value="KGM87733.1"/>
    <property type="molecule type" value="Genomic_DNA"/>
</dbReference>
<dbReference type="InterPro" id="IPR007627">
    <property type="entry name" value="RNA_pol_sigma70_r2"/>
</dbReference>
<feature type="domain" description="RNA polymerase sigma-70 region 2" evidence="6">
    <location>
        <begin position="11"/>
        <end position="74"/>
    </location>
</feature>
<organism evidence="8 9">
    <name type="scientific">Roseovarius mucosus DSM 17069</name>
    <dbReference type="NCBI Taxonomy" id="1288298"/>
    <lineage>
        <taxon>Bacteria</taxon>
        <taxon>Pseudomonadati</taxon>
        <taxon>Pseudomonadota</taxon>
        <taxon>Alphaproteobacteria</taxon>
        <taxon>Rhodobacterales</taxon>
        <taxon>Roseobacteraceae</taxon>
        <taxon>Roseovarius</taxon>
    </lineage>
</organism>
<dbReference type="InterPro" id="IPR039425">
    <property type="entry name" value="RNA_pol_sigma-70-like"/>
</dbReference>
<evidence type="ECO:0000256" key="2">
    <source>
        <dbReference type="ARBA" id="ARBA00023015"/>
    </source>
</evidence>
<dbReference type="NCBIfam" id="TIGR02937">
    <property type="entry name" value="sigma70-ECF"/>
    <property type="match status" value="1"/>
</dbReference>
<dbReference type="InterPro" id="IPR013249">
    <property type="entry name" value="RNA_pol_sigma70_r4_t2"/>
</dbReference>
<dbReference type="PANTHER" id="PTHR43133:SF8">
    <property type="entry name" value="RNA POLYMERASE SIGMA FACTOR HI_1459-RELATED"/>
    <property type="match status" value="1"/>
</dbReference>
<dbReference type="Gene3D" id="1.10.1740.10">
    <property type="match status" value="1"/>
</dbReference>
<dbReference type="Pfam" id="PF08281">
    <property type="entry name" value="Sigma70_r4_2"/>
    <property type="match status" value="1"/>
</dbReference>
<dbReference type="CDD" id="cd06171">
    <property type="entry name" value="Sigma70_r4"/>
    <property type="match status" value="1"/>
</dbReference>
<evidence type="ECO:0000256" key="5">
    <source>
        <dbReference type="ARBA" id="ARBA00023163"/>
    </source>
</evidence>
<dbReference type="OrthoDB" id="9803470at2"/>
<dbReference type="Proteomes" id="UP000030021">
    <property type="component" value="Unassembled WGS sequence"/>
</dbReference>
<dbReference type="AlphaFoldDB" id="A0A0A0HNM7"/>
<dbReference type="InterPro" id="IPR036388">
    <property type="entry name" value="WH-like_DNA-bd_sf"/>
</dbReference>
<accession>A0A0A0HNM7</accession>
<comment type="caution">
    <text evidence="8">The sequence shown here is derived from an EMBL/GenBank/DDBJ whole genome shotgun (WGS) entry which is preliminary data.</text>
</comment>
<keyword evidence="5" id="KW-0804">Transcription</keyword>
<comment type="similarity">
    <text evidence="1">Belongs to the sigma-70 factor family. ECF subfamily.</text>
</comment>
<dbReference type="PATRIC" id="fig|1288298.3.peg.2483"/>
<dbReference type="GO" id="GO:0006352">
    <property type="term" value="P:DNA-templated transcription initiation"/>
    <property type="evidence" value="ECO:0007669"/>
    <property type="project" value="InterPro"/>
</dbReference>
<feature type="domain" description="RNA polymerase sigma factor 70 region 4 type 2" evidence="7">
    <location>
        <begin position="104"/>
        <end position="156"/>
    </location>
</feature>
<dbReference type="GO" id="GO:0016987">
    <property type="term" value="F:sigma factor activity"/>
    <property type="evidence" value="ECO:0007669"/>
    <property type="project" value="UniProtKB-KW"/>
</dbReference>
<dbReference type="Gene3D" id="1.10.10.10">
    <property type="entry name" value="Winged helix-like DNA-binding domain superfamily/Winged helix DNA-binding domain"/>
    <property type="match status" value="1"/>
</dbReference>
<dbReference type="SUPFAM" id="SSF88946">
    <property type="entry name" value="Sigma2 domain of RNA polymerase sigma factors"/>
    <property type="match status" value="1"/>
</dbReference>
<dbReference type="Pfam" id="PF04542">
    <property type="entry name" value="Sigma70_r2"/>
    <property type="match status" value="1"/>
</dbReference>
<dbReference type="PANTHER" id="PTHR43133">
    <property type="entry name" value="RNA POLYMERASE ECF-TYPE SIGMA FACTO"/>
    <property type="match status" value="1"/>
</dbReference>
<dbReference type="SUPFAM" id="SSF88659">
    <property type="entry name" value="Sigma3 and sigma4 domains of RNA polymerase sigma factors"/>
    <property type="match status" value="1"/>
</dbReference>
<keyword evidence="4" id="KW-0238">DNA-binding</keyword>
<evidence type="ECO:0000313" key="9">
    <source>
        <dbReference type="Proteomes" id="UP000030021"/>
    </source>
</evidence>
<evidence type="ECO:0000313" key="8">
    <source>
        <dbReference type="EMBL" id="KGM87733.1"/>
    </source>
</evidence>
<dbReference type="InterPro" id="IPR014284">
    <property type="entry name" value="RNA_pol_sigma-70_dom"/>
</dbReference>
<dbReference type="InterPro" id="IPR013324">
    <property type="entry name" value="RNA_pol_sigma_r3/r4-like"/>
</dbReference>
<evidence type="ECO:0000259" key="7">
    <source>
        <dbReference type="Pfam" id="PF08281"/>
    </source>
</evidence>
<evidence type="ECO:0000256" key="4">
    <source>
        <dbReference type="ARBA" id="ARBA00023125"/>
    </source>
</evidence>
<dbReference type="HOGENOM" id="CLU_047691_1_4_5"/>
<dbReference type="RefSeq" id="WP_037273694.1">
    <property type="nucleotide sequence ID" value="NZ_KN293980.1"/>
</dbReference>
<reference evidence="8 9" key="1">
    <citation type="submission" date="2013-01" db="EMBL/GenBank/DDBJ databases">
        <authorList>
            <person name="Fiebig A."/>
            <person name="Goeker M."/>
            <person name="Klenk H.-P.P."/>
        </authorList>
    </citation>
    <scope>NUCLEOTIDE SEQUENCE [LARGE SCALE GENOMIC DNA]</scope>
    <source>
        <strain evidence="8 9">DSM 17069</strain>
    </source>
</reference>
<dbReference type="STRING" id="215743.ROSMUCSMR3_03157"/>
<keyword evidence="2" id="KW-0805">Transcription regulation</keyword>
<dbReference type="GO" id="GO:0003677">
    <property type="term" value="F:DNA binding"/>
    <property type="evidence" value="ECO:0007669"/>
    <property type="project" value="UniProtKB-KW"/>
</dbReference>
<evidence type="ECO:0000256" key="1">
    <source>
        <dbReference type="ARBA" id="ARBA00010641"/>
    </source>
</evidence>
<keyword evidence="3" id="KW-0731">Sigma factor</keyword>
<dbReference type="InterPro" id="IPR013325">
    <property type="entry name" value="RNA_pol_sigma_r2"/>
</dbReference>
<evidence type="ECO:0000259" key="6">
    <source>
        <dbReference type="Pfam" id="PF04542"/>
    </source>
</evidence>
<sequence length="168" mass="18912">MSDQFTEDVLALLPALKRFALSLCRQGDLAEDLVQITAERAFRARDRFDPATQLQSWLFRILRNAWIDTLRRDATRGEVVDIHESPQPDPIDSAAQTDDRLTLNAVRNAMNHLPEDQRMVLHLVCIEGLSYAETATTLDIPQGTVMSRLSRARLALAKSVGIDRVSSR</sequence>